<evidence type="ECO:0000256" key="1">
    <source>
        <dbReference type="SAM" id="Coils"/>
    </source>
</evidence>
<reference evidence="2 3" key="2">
    <citation type="submission" date="2018-03" db="EMBL/GenBank/DDBJ databases">
        <title>The ancient ancestry and fast evolution of plastids.</title>
        <authorList>
            <person name="Moore K.R."/>
            <person name="Magnabosco C."/>
            <person name="Momper L."/>
            <person name="Gold D.A."/>
            <person name="Bosak T."/>
            <person name="Fournier G.P."/>
        </authorList>
    </citation>
    <scope>NUCLEOTIDE SEQUENCE [LARGE SCALE GENOMIC DNA]</scope>
    <source>
        <strain evidence="2 3">CCAP 1448/3</strain>
    </source>
</reference>
<feature type="coiled-coil region" evidence="1">
    <location>
        <begin position="111"/>
        <end position="138"/>
    </location>
</feature>
<protein>
    <submittedName>
        <fullName evidence="2">Uncharacterized protein</fullName>
    </submittedName>
</protein>
<dbReference type="RefSeq" id="WP_339377883.1">
    <property type="nucleotide sequence ID" value="NZ_CAWNTC010000190.1"/>
</dbReference>
<comment type="caution">
    <text evidence="2">The sequence shown here is derived from an EMBL/GenBank/DDBJ whole genome shotgun (WGS) entry which is preliminary data.</text>
</comment>
<reference evidence="2 3" key="1">
    <citation type="submission" date="2018-02" db="EMBL/GenBank/DDBJ databases">
        <authorList>
            <person name="Cohen D.B."/>
            <person name="Kent A.D."/>
        </authorList>
    </citation>
    <scope>NUCLEOTIDE SEQUENCE [LARGE SCALE GENOMIC DNA]</scope>
    <source>
        <strain evidence="2 3">CCAP 1448/3</strain>
    </source>
</reference>
<sequence>MEKEMLQIRLLNCRVQAAMGADFDGSLAMIQAQEKIGFWQDLEAEYSAKKLQETQAIHRYYDEKFESLSTQYQPDKVGMSHEEKMRMYEIWLQTETQNLNHKRETELKNAEDSANLDIQRCQNNFQEAKRELEMAKERWNPNDRQYS</sequence>
<proteinExistence type="predicted"/>
<keyword evidence="1" id="KW-0175">Coiled coil</keyword>
<evidence type="ECO:0000313" key="2">
    <source>
        <dbReference type="EMBL" id="PSB00869.1"/>
    </source>
</evidence>
<accession>A0A2T1BXY0</accession>
<dbReference type="Proteomes" id="UP000238762">
    <property type="component" value="Unassembled WGS sequence"/>
</dbReference>
<gene>
    <name evidence="2" type="ORF">C7B64_21250</name>
</gene>
<organism evidence="2 3">
    <name type="scientific">Merismopedia glauca CCAP 1448/3</name>
    <dbReference type="NCBI Taxonomy" id="1296344"/>
    <lineage>
        <taxon>Bacteria</taxon>
        <taxon>Bacillati</taxon>
        <taxon>Cyanobacteriota</taxon>
        <taxon>Cyanophyceae</taxon>
        <taxon>Synechococcales</taxon>
        <taxon>Merismopediaceae</taxon>
        <taxon>Merismopedia</taxon>
    </lineage>
</organism>
<dbReference type="AlphaFoldDB" id="A0A2T1BXY0"/>
<keyword evidence="3" id="KW-1185">Reference proteome</keyword>
<evidence type="ECO:0000313" key="3">
    <source>
        <dbReference type="Proteomes" id="UP000238762"/>
    </source>
</evidence>
<name>A0A2T1BXY0_9CYAN</name>
<dbReference type="EMBL" id="PVWJ01000152">
    <property type="protein sequence ID" value="PSB00869.1"/>
    <property type="molecule type" value="Genomic_DNA"/>
</dbReference>